<comment type="caution">
    <text evidence="1">The sequence shown here is derived from an EMBL/GenBank/DDBJ whole genome shotgun (WGS) entry which is preliminary data.</text>
</comment>
<evidence type="ECO:0000313" key="1">
    <source>
        <dbReference type="EMBL" id="KAH7315603.1"/>
    </source>
</evidence>
<dbReference type="OrthoDB" id="1883777at2759"/>
<dbReference type="AlphaFoldDB" id="A0A8T2SDB7"/>
<proteinExistence type="predicted"/>
<evidence type="ECO:0000313" key="2">
    <source>
        <dbReference type="Proteomes" id="UP000825935"/>
    </source>
</evidence>
<sequence>MNHNVMRYELSIWCQKYVLAIFNCVSKRIVESARTFLRLFSRIEECRICLSRTVRLHSSRLAIETFMQSQESSCTLTFILEQCKFFAAVWSERWRDSRQFPDSPNHQKRIHIEMNVLLKDV</sequence>
<dbReference type="Proteomes" id="UP000825935">
    <property type="component" value="Chromosome 21"/>
</dbReference>
<dbReference type="EMBL" id="CM035426">
    <property type="protein sequence ID" value="KAH7315602.1"/>
    <property type="molecule type" value="Genomic_DNA"/>
</dbReference>
<keyword evidence="2" id="KW-1185">Reference proteome</keyword>
<gene>
    <name evidence="1" type="ORF">KP509_21G056800</name>
</gene>
<accession>A0A8T2SDB7</accession>
<dbReference type="EMBL" id="CM035426">
    <property type="protein sequence ID" value="KAH7315603.1"/>
    <property type="molecule type" value="Genomic_DNA"/>
</dbReference>
<name>A0A8T2SDB7_CERRI</name>
<reference evidence="1" key="1">
    <citation type="submission" date="2021-08" db="EMBL/GenBank/DDBJ databases">
        <title>WGS assembly of Ceratopteris richardii.</title>
        <authorList>
            <person name="Marchant D.B."/>
            <person name="Chen G."/>
            <person name="Jenkins J."/>
            <person name="Shu S."/>
            <person name="Leebens-Mack J."/>
            <person name="Grimwood J."/>
            <person name="Schmutz J."/>
            <person name="Soltis P."/>
            <person name="Soltis D."/>
            <person name="Chen Z.-H."/>
        </authorList>
    </citation>
    <scope>NUCLEOTIDE SEQUENCE</scope>
    <source>
        <strain evidence="1">Whitten #5841</strain>
        <tissue evidence="1">Leaf</tissue>
    </source>
</reference>
<organism evidence="1 2">
    <name type="scientific">Ceratopteris richardii</name>
    <name type="common">Triangle waterfern</name>
    <dbReference type="NCBI Taxonomy" id="49495"/>
    <lineage>
        <taxon>Eukaryota</taxon>
        <taxon>Viridiplantae</taxon>
        <taxon>Streptophyta</taxon>
        <taxon>Embryophyta</taxon>
        <taxon>Tracheophyta</taxon>
        <taxon>Polypodiopsida</taxon>
        <taxon>Polypodiidae</taxon>
        <taxon>Polypodiales</taxon>
        <taxon>Pteridineae</taxon>
        <taxon>Pteridaceae</taxon>
        <taxon>Parkerioideae</taxon>
        <taxon>Ceratopteris</taxon>
    </lineage>
</organism>
<protein>
    <submittedName>
        <fullName evidence="1">Uncharacterized protein</fullName>
    </submittedName>
</protein>